<evidence type="ECO:0000313" key="3">
    <source>
        <dbReference type="Proteomes" id="UP000308760"/>
    </source>
</evidence>
<evidence type="ECO:0000313" key="2">
    <source>
        <dbReference type="EMBL" id="THV42577.1"/>
    </source>
</evidence>
<gene>
    <name evidence="2" type="ORF">FAB82_05235</name>
</gene>
<keyword evidence="1" id="KW-0732">Signal</keyword>
<reference evidence="2 3" key="2">
    <citation type="submission" date="2019-05" db="EMBL/GenBank/DDBJ databases">
        <title>Glycomyces buryatensis sp. nov.</title>
        <authorList>
            <person name="Nikitina E."/>
        </authorList>
    </citation>
    <scope>NUCLEOTIDE SEQUENCE [LARGE SCALE GENOMIC DNA]</scope>
    <source>
        <strain evidence="2 3">18</strain>
    </source>
</reference>
<dbReference type="RefSeq" id="WP_136533489.1">
    <property type="nucleotide sequence ID" value="NZ_STGY01000021.1"/>
</dbReference>
<feature type="signal peptide" evidence="1">
    <location>
        <begin position="1"/>
        <end position="27"/>
    </location>
</feature>
<dbReference type="Proteomes" id="UP000308760">
    <property type="component" value="Unassembled WGS sequence"/>
</dbReference>
<dbReference type="AlphaFoldDB" id="A0A4S8QDD2"/>
<evidence type="ECO:0000256" key="1">
    <source>
        <dbReference type="SAM" id="SignalP"/>
    </source>
</evidence>
<dbReference type="EMBL" id="STGY01000021">
    <property type="protein sequence ID" value="THV42577.1"/>
    <property type="molecule type" value="Genomic_DNA"/>
</dbReference>
<organism evidence="2 3">
    <name type="scientific">Glycomyces buryatensis</name>
    <dbReference type="NCBI Taxonomy" id="2570927"/>
    <lineage>
        <taxon>Bacteria</taxon>
        <taxon>Bacillati</taxon>
        <taxon>Actinomycetota</taxon>
        <taxon>Actinomycetes</taxon>
        <taxon>Glycomycetales</taxon>
        <taxon>Glycomycetaceae</taxon>
        <taxon>Glycomyces</taxon>
    </lineage>
</organism>
<evidence type="ECO:0008006" key="4">
    <source>
        <dbReference type="Google" id="ProtNLM"/>
    </source>
</evidence>
<sequence length="251" mass="26322">MRAATRVAGTAAAVAAALALASACSTGTDPGADTSGSAETGSLSSMSDWLGCDVFADLEALQETLGVTAVEGELQSDGLNEGVDAEAAGCSGLFDLAAFSDTQGSFDYESTGDAAIRAGLAPWAGEEEAAANFADRVGVREDNPAGLDYTDEQEGELGGEWDESLTVTAETAHRTYVDVYGRYGSWVVYVSVDYLHDPGVGAYESAPELYPDSSAEQLAVYPFTTAQFTDWISQEYLPQVQSDILERVESE</sequence>
<reference evidence="3" key="1">
    <citation type="submission" date="2019-04" db="EMBL/GenBank/DDBJ databases">
        <title>Nocardioides xinjiangensis sp. nov.</title>
        <authorList>
            <person name="Liu S."/>
        </authorList>
    </citation>
    <scope>NUCLEOTIDE SEQUENCE [LARGE SCALE GENOMIC DNA]</scope>
    <source>
        <strain evidence="3">18</strain>
    </source>
</reference>
<dbReference type="OrthoDB" id="5185225at2"/>
<feature type="chain" id="PRO_5038539414" description="DUF3558 domain-containing protein" evidence="1">
    <location>
        <begin position="28"/>
        <end position="251"/>
    </location>
</feature>
<accession>A0A4S8QDD2</accession>
<keyword evidence="3" id="KW-1185">Reference proteome</keyword>
<proteinExistence type="predicted"/>
<comment type="caution">
    <text evidence="2">The sequence shown here is derived from an EMBL/GenBank/DDBJ whole genome shotgun (WGS) entry which is preliminary data.</text>
</comment>
<protein>
    <recommendedName>
        <fullName evidence="4">DUF3558 domain-containing protein</fullName>
    </recommendedName>
</protein>
<name>A0A4S8QDD2_9ACTN</name>
<dbReference type="PROSITE" id="PS51257">
    <property type="entry name" value="PROKAR_LIPOPROTEIN"/>
    <property type="match status" value="1"/>
</dbReference>